<name>A0A9Q9HBU3_9RHOB</name>
<reference evidence="2" key="1">
    <citation type="submission" date="2021-08" db="EMBL/GenBank/DDBJ databases">
        <authorList>
            <person name="Nwanade C."/>
            <person name="Wang M."/>
            <person name="Masoudi A."/>
            <person name="Yu Z."/>
            <person name="Liu J."/>
        </authorList>
    </citation>
    <scope>NUCLEOTIDE SEQUENCE</scope>
    <source>
        <strain evidence="2">S056</strain>
        <plasmid evidence="2">unnamed1</plasmid>
    </source>
</reference>
<keyword evidence="2" id="KW-0614">Plasmid</keyword>
<gene>
    <name evidence="2" type="ORF">K3X48_15375</name>
</gene>
<proteinExistence type="predicted"/>
<evidence type="ECO:0000259" key="1">
    <source>
        <dbReference type="Pfam" id="PF03756"/>
    </source>
</evidence>
<dbReference type="Pfam" id="PF03756">
    <property type="entry name" value="AfsA"/>
    <property type="match status" value="1"/>
</dbReference>
<accession>A0A9Q9HBU3</accession>
<evidence type="ECO:0000313" key="3">
    <source>
        <dbReference type="Proteomes" id="UP001057991"/>
    </source>
</evidence>
<organism evidence="2 3">
    <name type="scientific">Aliiroseovarius crassostreae</name>
    <dbReference type="NCBI Taxonomy" id="154981"/>
    <lineage>
        <taxon>Bacteria</taxon>
        <taxon>Pseudomonadati</taxon>
        <taxon>Pseudomonadota</taxon>
        <taxon>Alphaproteobacteria</taxon>
        <taxon>Rhodobacterales</taxon>
        <taxon>Paracoccaceae</taxon>
        <taxon>Aliiroseovarius</taxon>
    </lineage>
</organism>
<dbReference type="Proteomes" id="UP001057991">
    <property type="component" value="Plasmid unnamed1"/>
</dbReference>
<sequence>MRRGPRRIIYCRPSGRRAAHKTGEHSMTVLDRRMNRRNIVLDYGQGDVEQSRARLIVDQTHPFFFDHPLDHVPGLLLLEGAVQAAQNSATFPCFVSAIRAQFVKYAYFERPIHVTWKSPDEDKGQQRCHVEIIQDHTLCARITVDLRPETGLVRAGQLSGRPAASGLENGGMCKASVGRDAACDGGTLNKLRAENVLITTPHLGTEHVTAQLLPMADTCLFGDGFGVVHPLYLLEAFMQVQRYLNATQDGDKRIRDILTGVSIDLSRPLASLTNVTLHGTRVFQNDNRGRLWRGATLQADGQAFAQCSIETARLTRARKSRTSKRD</sequence>
<feature type="domain" description="A-factor biosynthesis hotdog" evidence="1">
    <location>
        <begin position="36"/>
        <end position="146"/>
    </location>
</feature>
<dbReference type="InterPro" id="IPR005509">
    <property type="entry name" value="AfsA_hotdog_dom"/>
</dbReference>
<geneLocation type="plasmid" evidence="2 3">
    <name>unnamed1</name>
</geneLocation>
<dbReference type="EMBL" id="CP080777">
    <property type="protein sequence ID" value="UWP97209.1"/>
    <property type="molecule type" value="Genomic_DNA"/>
</dbReference>
<evidence type="ECO:0000313" key="2">
    <source>
        <dbReference type="EMBL" id="UWP97209.1"/>
    </source>
</evidence>
<protein>
    <recommendedName>
        <fullName evidence="1">A-factor biosynthesis hotdog domain-containing protein</fullName>
    </recommendedName>
</protein>
<dbReference type="AlphaFoldDB" id="A0A9Q9HBU3"/>